<evidence type="ECO:0000313" key="3">
    <source>
        <dbReference type="Proteomes" id="UP000698963"/>
    </source>
</evidence>
<comment type="caution">
    <text evidence="2">The sequence shown here is derived from an EMBL/GenBank/DDBJ whole genome shotgun (WGS) entry which is preliminary data.</text>
</comment>
<gene>
    <name evidence="2" type="ORF">K8W16_06715</name>
</gene>
<evidence type="ECO:0000259" key="1">
    <source>
        <dbReference type="Pfam" id="PF00682"/>
    </source>
</evidence>
<dbReference type="InterPro" id="IPR000891">
    <property type="entry name" value="PYR_CT"/>
</dbReference>
<dbReference type="Proteomes" id="UP000698963">
    <property type="component" value="Unassembled WGS sequence"/>
</dbReference>
<dbReference type="CDD" id="cd07944">
    <property type="entry name" value="DRE_TIM_HOA_like"/>
    <property type="match status" value="1"/>
</dbReference>
<dbReference type="Gene3D" id="3.20.20.70">
    <property type="entry name" value="Aldolase class I"/>
    <property type="match status" value="1"/>
</dbReference>
<dbReference type="SUPFAM" id="SSF51569">
    <property type="entry name" value="Aldolase"/>
    <property type="match status" value="1"/>
</dbReference>
<dbReference type="Pfam" id="PF00682">
    <property type="entry name" value="HMGL-like"/>
    <property type="match status" value="1"/>
</dbReference>
<accession>A0A921AWU1</accession>
<reference evidence="2" key="1">
    <citation type="journal article" date="2021" name="PeerJ">
        <title>Extensive microbial diversity within the chicken gut microbiome revealed by metagenomics and culture.</title>
        <authorList>
            <person name="Gilroy R."/>
            <person name="Ravi A."/>
            <person name="Getino M."/>
            <person name="Pursley I."/>
            <person name="Horton D.L."/>
            <person name="Alikhan N.F."/>
            <person name="Baker D."/>
            <person name="Gharbi K."/>
            <person name="Hall N."/>
            <person name="Watson M."/>
            <person name="Adriaenssens E.M."/>
            <person name="Foster-Nyarko E."/>
            <person name="Jarju S."/>
            <person name="Secka A."/>
            <person name="Antonio M."/>
            <person name="Oren A."/>
            <person name="Chaudhuri R.R."/>
            <person name="La Ragione R."/>
            <person name="Hildebrand F."/>
            <person name="Pallen M.J."/>
        </authorList>
    </citation>
    <scope>NUCLEOTIDE SEQUENCE</scope>
    <source>
        <strain evidence="2">ChiGjej2B2-19336</strain>
    </source>
</reference>
<proteinExistence type="predicted"/>
<dbReference type="EMBL" id="DYZA01000133">
    <property type="protein sequence ID" value="HJD97319.1"/>
    <property type="molecule type" value="Genomic_DNA"/>
</dbReference>
<dbReference type="AlphaFoldDB" id="A0A921AWU1"/>
<dbReference type="InterPro" id="IPR013785">
    <property type="entry name" value="Aldolase_TIM"/>
</dbReference>
<protein>
    <submittedName>
        <fullName evidence="2">Aldolase catalytic domain-containing protein</fullName>
    </submittedName>
</protein>
<feature type="domain" description="Pyruvate carboxyltransferase" evidence="1">
    <location>
        <begin position="141"/>
        <end position="248"/>
    </location>
</feature>
<evidence type="ECO:0000313" key="2">
    <source>
        <dbReference type="EMBL" id="HJD97319.1"/>
    </source>
</evidence>
<dbReference type="GO" id="GO:0003824">
    <property type="term" value="F:catalytic activity"/>
    <property type="evidence" value="ECO:0007669"/>
    <property type="project" value="InterPro"/>
</dbReference>
<sequence length="530" mass="59866">MGHIHLLDCTLRDGGYINNWEFGFEAIRGITRNIARSGVEYLEVGFIKGDTFSRNRTVYPDAGCIEEIIAPKAPGLMYAGMVDMSDPVPPERIGPRRASSLDAIRVIFKKDRREEGYAFCAQMKKLGYAVFAQLVGTDGYSDAEFLQTIERFNALEPHVLSLVDTLGAIREKQFLRLVCLADNNLKPHIGLGYHSHNNLQQAFGNARSLVELNLARDIHIDACVLGMGRGAGNLNLELFAEYLNSTGRKSYRLEPMLEIADAYLHDIRRRHFWGYSLPYYLSACNGCHPNYARYFSEKQTLTAKALHEIMRGMTPGDRRTYSPETAEQYYLRYMENYVDDAETVRKLAEAFSGRAILLLGPGAGILARAEKIRAFIRERKALVISLNFYSDIFGADYIFSSNMRRYVHLQGREGVRKIVTSNMKEAAGYDFMINFSTYRAGPQEIADNAAVMALNMLEAAGVRRVYAAGLDGYRREGAVNYCSEALDFHFSDSCERRNKAISRALHELGKRMDIRFLTPSLYEKEASIHG</sequence>
<reference evidence="2" key="2">
    <citation type="submission" date="2021-09" db="EMBL/GenBank/DDBJ databases">
        <authorList>
            <person name="Gilroy R."/>
        </authorList>
    </citation>
    <scope>NUCLEOTIDE SEQUENCE</scope>
    <source>
        <strain evidence="2">ChiGjej2B2-19336</strain>
    </source>
</reference>
<organism evidence="2 3">
    <name type="scientific">Mailhella massiliensis</name>
    <dbReference type="NCBI Taxonomy" id="1903261"/>
    <lineage>
        <taxon>Bacteria</taxon>
        <taxon>Pseudomonadati</taxon>
        <taxon>Thermodesulfobacteriota</taxon>
        <taxon>Desulfovibrionia</taxon>
        <taxon>Desulfovibrionales</taxon>
        <taxon>Desulfovibrionaceae</taxon>
        <taxon>Mailhella</taxon>
    </lineage>
</organism>
<dbReference type="RefSeq" id="WP_304122324.1">
    <property type="nucleotide sequence ID" value="NZ_DYZA01000133.1"/>
</dbReference>
<name>A0A921AWU1_9BACT</name>